<feature type="signal peptide" evidence="15">
    <location>
        <begin position="1"/>
        <end position="30"/>
    </location>
</feature>
<feature type="domain" description="Cytochrome b561 bacterial/Ni-hydrogenase" evidence="16">
    <location>
        <begin position="124"/>
        <end position="305"/>
    </location>
</feature>
<feature type="transmembrane region" description="Helical" evidence="14">
    <location>
        <begin position="235"/>
        <end position="256"/>
    </location>
</feature>
<evidence type="ECO:0000256" key="8">
    <source>
        <dbReference type="ARBA" id="ARBA00022723"/>
    </source>
</evidence>
<proteinExistence type="inferred from homology"/>
<dbReference type="GO" id="GO:0009326">
    <property type="term" value="C:formate dehydrogenase complex"/>
    <property type="evidence" value="ECO:0007669"/>
    <property type="project" value="InterPro"/>
</dbReference>
<evidence type="ECO:0000256" key="2">
    <source>
        <dbReference type="ARBA" id="ARBA00004651"/>
    </source>
</evidence>
<feature type="transmembrane region" description="Helical" evidence="14">
    <location>
        <begin position="85"/>
        <end position="107"/>
    </location>
</feature>
<evidence type="ECO:0000256" key="4">
    <source>
        <dbReference type="ARBA" id="ARBA00022448"/>
    </source>
</evidence>
<feature type="transmembrane region" description="Helical" evidence="14">
    <location>
        <begin position="268"/>
        <end position="290"/>
    </location>
</feature>
<dbReference type="EMBL" id="NJGD01000010">
    <property type="protein sequence ID" value="PJR13360.1"/>
    <property type="molecule type" value="Genomic_DNA"/>
</dbReference>
<feature type="chain" id="PRO_5014476048" evidence="15">
    <location>
        <begin position="31"/>
        <end position="341"/>
    </location>
</feature>
<evidence type="ECO:0000256" key="13">
    <source>
        <dbReference type="SAM" id="MobiDB-lite"/>
    </source>
</evidence>
<evidence type="ECO:0000256" key="15">
    <source>
        <dbReference type="SAM" id="SignalP"/>
    </source>
</evidence>
<evidence type="ECO:0000256" key="11">
    <source>
        <dbReference type="ARBA" id="ARBA00023004"/>
    </source>
</evidence>
<dbReference type="PANTHER" id="PTHR30074">
    <property type="entry name" value="FORMATE DEHYDROGENASE, NITRATE-INDUCIBLE, CYTOCHROME B556 FDN SUBUNIT"/>
    <property type="match status" value="1"/>
</dbReference>
<keyword evidence="11" id="KW-0408">Iron</keyword>
<sequence length="341" mass="37803">MRIWSLYRLVSAAVAAFILAFVLWMAPAGAQERAPVNNPGAQGVSEQQLLDELGKIQGRVTIPDRKATTLQQPQGRDYQTFERTALPWVGAFIIIGTLLAIALFYLIRGRIRTQAGESGQKILRFNALERLLHWTTATAFIVLAITGLNLIFGKRLLMPLIGPEAFSTWSIWAKYAHHFVSWAFMLGVVLMLLTWIRHNLPDRYDAKWLKSAGGFFDRSNRTHIPAGRFNTGQKLIFWSVVVGGTALSVSGVFMLFPFSFTDVNGMQMAQYVHAIVGLLMIAVIIGHIYIGTLGMEGAWQAMGSGSVDLNWAKEHHSAWVEEQQGKTGARTPPHTAAEPAE</sequence>
<protein>
    <submittedName>
        <fullName evidence="17">Formate dehydrogenase subunit gamma</fullName>
    </submittedName>
</protein>
<dbReference type="InterPro" id="IPR011577">
    <property type="entry name" value="Cyt_b561_bac/Ni-Hgenase"/>
</dbReference>
<evidence type="ECO:0000313" key="18">
    <source>
        <dbReference type="Proteomes" id="UP000231987"/>
    </source>
</evidence>
<feature type="transmembrane region" description="Helical" evidence="14">
    <location>
        <begin position="172"/>
        <end position="196"/>
    </location>
</feature>
<keyword evidence="6" id="KW-0349">Heme</keyword>
<evidence type="ECO:0000256" key="3">
    <source>
        <dbReference type="ARBA" id="ARBA00010747"/>
    </source>
</evidence>
<dbReference type="SUPFAM" id="SSF81342">
    <property type="entry name" value="Transmembrane di-heme cytochromes"/>
    <property type="match status" value="1"/>
</dbReference>
<keyword evidence="9" id="KW-0249">Electron transport</keyword>
<dbReference type="GO" id="GO:0008863">
    <property type="term" value="F:formate dehydrogenase (NAD+) activity"/>
    <property type="evidence" value="ECO:0007669"/>
    <property type="project" value="InterPro"/>
</dbReference>
<feature type="transmembrane region" description="Helical" evidence="14">
    <location>
        <begin position="131"/>
        <end position="152"/>
    </location>
</feature>
<accession>A0A2J0YYJ9</accession>
<evidence type="ECO:0000256" key="6">
    <source>
        <dbReference type="ARBA" id="ARBA00022617"/>
    </source>
</evidence>
<comment type="similarity">
    <text evidence="3">Belongs to the formate dehydrogenase gamma subunit family.</text>
</comment>
<comment type="cofactor">
    <cofactor evidence="1">
        <name>heme</name>
        <dbReference type="ChEBI" id="CHEBI:30413"/>
    </cofactor>
</comment>
<dbReference type="InterPro" id="IPR016174">
    <property type="entry name" value="Di-haem_cyt_TM"/>
</dbReference>
<dbReference type="Gene3D" id="1.20.950.20">
    <property type="entry name" value="Transmembrane di-heme cytochromes, Chain C"/>
    <property type="match status" value="1"/>
</dbReference>
<evidence type="ECO:0000256" key="12">
    <source>
        <dbReference type="ARBA" id="ARBA00023136"/>
    </source>
</evidence>
<evidence type="ECO:0000256" key="9">
    <source>
        <dbReference type="ARBA" id="ARBA00022982"/>
    </source>
</evidence>
<evidence type="ECO:0000256" key="7">
    <source>
        <dbReference type="ARBA" id="ARBA00022692"/>
    </source>
</evidence>
<keyword evidence="4" id="KW-0813">Transport</keyword>
<dbReference type="RefSeq" id="WP_100673339.1">
    <property type="nucleotide sequence ID" value="NZ_NJGD01000010.1"/>
</dbReference>
<dbReference type="GO" id="GO:0009061">
    <property type="term" value="P:anaerobic respiration"/>
    <property type="evidence" value="ECO:0007669"/>
    <property type="project" value="TreeGrafter"/>
</dbReference>
<keyword evidence="15" id="KW-0732">Signal</keyword>
<dbReference type="NCBIfam" id="TIGR01583">
    <property type="entry name" value="formate-DH-gamm"/>
    <property type="match status" value="1"/>
</dbReference>
<dbReference type="GO" id="GO:0009055">
    <property type="term" value="F:electron transfer activity"/>
    <property type="evidence" value="ECO:0007669"/>
    <property type="project" value="InterPro"/>
</dbReference>
<evidence type="ECO:0000256" key="14">
    <source>
        <dbReference type="SAM" id="Phobius"/>
    </source>
</evidence>
<evidence type="ECO:0000256" key="10">
    <source>
        <dbReference type="ARBA" id="ARBA00022989"/>
    </source>
</evidence>
<dbReference type="GO" id="GO:0005886">
    <property type="term" value="C:plasma membrane"/>
    <property type="evidence" value="ECO:0007669"/>
    <property type="project" value="UniProtKB-SubCell"/>
</dbReference>
<dbReference type="GO" id="GO:0015944">
    <property type="term" value="P:formate oxidation"/>
    <property type="evidence" value="ECO:0007669"/>
    <property type="project" value="UniProtKB-ARBA"/>
</dbReference>
<keyword evidence="10 14" id="KW-1133">Transmembrane helix</keyword>
<gene>
    <name evidence="17" type="ORF">CEJ86_21680</name>
</gene>
<dbReference type="GO" id="GO:0046872">
    <property type="term" value="F:metal ion binding"/>
    <property type="evidence" value="ECO:0007669"/>
    <property type="project" value="UniProtKB-KW"/>
</dbReference>
<evidence type="ECO:0000256" key="5">
    <source>
        <dbReference type="ARBA" id="ARBA00022475"/>
    </source>
</evidence>
<comment type="caution">
    <text evidence="17">The sequence shown here is derived from an EMBL/GenBank/DDBJ whole genome shotgun (WGS) entry which is preliminary data.</text>
</comment>
<evidence type="ECO:0000259" key="16">
    <source>
        <dbReference type="Pfam" id="PF01292"/>
    </source>
</evidence>
<feature type="region of interest" description="Disordered" evidence="13">
    <location>
        <begin position="320"/>
        <end position="341"/>
    </location>
</feature>
<evidence type="ECO:0000256" key="1">
    <source>
        <dbReference type="ARBA" id="ARBA00001971"/>
    </source>
</evidence>
<reference evidence="17 18" key="1">
    <citation type="submission" date="2017-06" db="EMBL/GenBank/DDBJ databases">
        <title>Ensifer strains isolated from leguminous trees and herbs display diverse denitrification phenotypes with some acting as strong N2O sinks.</title>
        <authorList>
            <person name="Woliy K."/>
            <person name="Mania D."/>
            <person name="Bakken L.R."/>
            <person name="Frostegard A."/>
        </authorList>
    </citation>
    <scope>NUCLEOTIDE SEQUENCE [LARGE SCALE GENOMIC DNA]</scope>
    <source>
        <strain evidence="17 18">AC50a</strain>
    </source>
</reference>
<name>A0A2J0YYJ9_RHIML</name>
<dbReference type="Pfam" id="PF01292">
    <property type="entry name" value="Ni_hydr_CYTB"/>
    <property type="match status" value="1"/>
</dbReference>
<dbReference type="InterPro" id="IPR051817">
    <property type="entry name" value="FDH_cytochrome_b556_subunit"/>
</dbReference>
<keyword evidence="8" id="KW-0479">Metal-binding</keyword>
<dbReference type="InterPro" id="IPR006471">
    <property type="entry name" value="Formate_DH_gsu"/>
</dbReference>
<dbReference type="PANTHER" id="PTHR30074:SF6">
    <property type="entry name" value="FORMATE DEHYDROGENASE GAMMA SUBUNIT"/>
    <property type="match status" value="1"/>
</dbReference>
<keyword evidence="12 14" id="KW-0472">Membrane</keyword>
<organism evidence="17 18">
    <name type="scientific">Rhizobium meliloti</name>
    <name type="common">Ensifer meliloti</name>
    <name type="synonym">Sinorhizobium meliloti</name>
    <dbReference type="NCBI Taxonomy" id="382"/>
    <lineage>
        <taxon>Bacteria</taxon>
        <taxon>Pseudomonadati</taxon>
        <taxon>Pseudomonadota</taxon>
        <taxon>Alphaproteobacteria</taxon>
        <taxon>Hyphomicrobiales</taxon>
        <taxon>Rhizobiaceae</taxon>
        <taxon>Sinorhizobium/Ensifer group</taxon>
        <taxon>Sinorhizobium</taxon>
    </lineage>
</organism>
<dbReference type="Proteomes" id="UP000231987">
    <property type="component" value="Unassembled WGS sequence"/>
</dbReference>
<keyword evidence="5" id="KW-1003">Cell membrane</keyword>
<evidence type="ECO:0000313" key="17">
    <source>
        <dbReference type="EMBL" id="PJR13360.1"/>
    </source>
</evidence>
<dbReference type="GO" id="GO:0022904">
    <property type="term" value="P:respiratory electron transport chain"/>
    <property type="evidence" value="ECO:0007669"/>
    <property type="project" value="InterPro"/>
</dbReference>
<dbReference type="AlphaFoldDB" id="A0A2J0YYJ9"/>
<comment type="subcellular location">
    <subcellularLocation>
        <location evidence="2">Cell membrane</location>
        <topology evidence="2">Multi-pass membrane protein</topology>
    </subcellularLocation>
</comment>
<dbReference type="GO" id="GO:0036397">
    <property type="term" value="F:formate dehydrogenase (quinone) activity"/>
    <property type="evidence" value="ECO:0007669"/>
    <property type="project" value="TreeGrafter"/>
</dbReference>
<dbReference type="FunFam" id="1.20.950.20:FF:000002">
    <property type="entry name" value="Formate dehydrogenase cytochrome b556 subunit"/>
    <property type="match status" value="1"/>
</dbReference>
<keyword evidence="7 14" id="KW-0812">Transmembrane</keyword>